<feature type="domain" description="BTB" evidence="1">
    <location>
        <begin position="22"/>
        <end position="89"/>
    </location>
</feature>
<sequence length="141" mass="15905">MSGGVSGSKDVMRDLLLRGEFSDMKIICQGITFKAHQAIVCTQSSYFRSAICGGFKETSAKVINLQEDEPETIERVLSFLYLGGYNEASYLEDKPSNTEPKEIHLLDSFGCLGSLIIAYLVRNGQVKRTKTIFLRYYMHKF</sequence>
<keyword evidence="3" id="KW-1185">Reference proteome</keyword>
<accession>A0A0G4PC74</accession>
<dbReference type="PANTHER" id="PTHR47843">
    <property type="entry name" value="BTB DOMAIN-CONTAINING PROTEIN-RELATED"/>
    <property type="match status" value="1"/>
</dbReference>
<reference evidence="2 3" key="1">
    <citation type="journal article" date="2014" name="Nat. Commun.">
        <title>Multiple recent horizontal transfers of a large genomic region in cheese making fungi.</title>
        <authorList>
            <person name="Cheeseman K."/>
            <person name="Ropars J."/>
            <person name="Renault P."/>
            <person name="Dupont J."/>
            <person name="Gouzy J."/>
            <person name="Branca A."/>
            <person name="Abraham A.L."/>
            <person name="Ceppi M."/>
            <person name="Conseiller E."/>
            <person name="Debuchy R."/>
            <person name="Malagnac F."/>
            <person name="Goarin A."/>
            <person name="Silar P."/>
            <person name="Lacoste S."/>
            <person name="Sallet E."/>
            <person name="Bensimon A."/>
            <person name="Giraud T."/>
            <person name="Brygoo Y."/>
        </authorList>
    </citation>
    <scope>NUCLEOTIDE SEQUENCE [LARGE SCALE GENOMIC DNA]</scope>
    <source>
        <strain evidence="3">FM 013</strain>
    </source>
</reference>
<dbReference type="InterPro" id="IPR011333">
    <property type="entry name" value="SKP1/BTB/POZ_sf"/>
</dbReference>
<evidence type="ECO:0000259" key="1">
    <source>
        <dbReference type="PROSITE" id="PS50097"/>
    </source>
</evidence>
<protein>
    <submittedName>
        <fullName evidence="2">BTB/POZ fold</fullName>
    </submittedName>
</protein>
<name>A0A0G4PC74_PENC3</name>
<dbReference type="PROSITE" id="PS50097">
    <property type="entry name" value="BTB"/>
    <property type="match status" value="1"/>
</dbReference>
<proteinExistence type="predicted"/>
<evidence type="ECO:0000313" key="3">
    <source>
        <dbReference type="Proteomes" id="UP000053732"/>
    </source>
</evidence>
<evidence type="ECO:0000313" key="2">
    <source>
        <dbReference type="EMBL" id="CRL23925.1"/>
    </source>
</evidence>
<dbReference type="InterPro" id="IPR000210">
    <property type="entry name" value="BTB/POZ_dom"/>
</dbReference>
<gene>
    <name evidence="2" type="ORF">PCAMFM013_S010g000363</name>
</gene>
<dbReference type="CDD" id="cd18186">
    <property type="entry name" value="BTB_POZ_ZBTB_KLHL-like"/>
    <property type="match status" value="1"/>
</dbReference>
<dbReference type="Pfam" id="PF00651">
    <property type="entry name" value="BTB"/>
    <property type="match status" value="1"/>
</dbReference>
<dbReference type="SUPFAM" id="SSF54695">
    <property type="entry name" value="POZ domain"/>
    <property type="match status" value="1"/>
</dbReference>
<dbReference type="Gene3D" id="3.30.710.10">
    <property type="entry name" value="Potassium Channel Kv1.1, Chain A"/>
    <property type="match status" value="1"/>
</dbReference>
<dbReference type="AlphaFoldDB" id="A0A0G4PC74"/>
<dbReference type="STRING" id="1429867.A0A0G4PC74"/>
<dbReference type="EMBL" id="HG793143">
    <property type="protein sequence ID" value="CRL23925.1"/>
    <property type="molecule type" value="Genomic_DNA"/>
</dbReference>
<dbReference type="Proteomes" id="UP000053732">
    <property type="component" value="Unassembled WGS sequence"/>
</dbReference>
<organism evidence="2 3">
    <name type="scientific">Penicillium camemberti (strain FM 013)</name>
    <dbReference type="NCBI Taxonomy" id="1429867"/>
    <lineage>
        <taxon>Eukaryota</taxon>
        <taxon>Fungi</taxon>
        <taxon>Dikarya</taxon>
        <taxon>Ascomycota</taxon>
        <taxon>Pezizomycotina</taxon>
        <taxon>Eurotiomycetes</taxon>
        <taxon>Eurotiomycetidae</taxon>
        <taxon>Eurotiales</taxon>
        <taxon>Aspergillaceae</taxon>
        <taxon>Penicillium</taxon>
    </lineage>
</organism>
<dbReference type="PANTHER" id="PTHR47843:SF5">
    <property type="entry name" value="BTB_POZ DOMAIN PROTEIN"/>
    <property type="match status" value="1"/>
</dbReference>